<proteinExistence type="predicted"/>
<name>A0A846Y855_9NOCA</name>
<dbReference type="Pfam" id="PF00392">
    <property type="entry name" value="GntR"/>
    <property type="match status" value="1"/>
</dbReference>
<dbReference type="PROSITE" id="PS50949">
    <property type="entry name" value="HTH_GNTR"/>
    <property type="match status" value="1"/>
</dbReference>
<keyword evidence="3" id="KW-0804">Transcription</keyword>
<evidence type="ECO:0000256" key="3">
    <source>
        <dbReference type="ARBA" id="ARBA00023163"/>
    </source>
</evidence>
<feature type="domain" description="HTH gntR-type" evidence="4">
    <location>
        <begin position="12"/>
        <end position="79"/>
    </location>
</feature>
<dbReference type="InterPro" id="IPR011711">
    <property type="entry name" value="GntR_C"/>
</dbReference>
<dbReference type="Gene3D" id="1.20.120.530">
    <property type="entry name" value="GntR ligand-binding domain-like"/>
    <property type="match status" value="1"/>
</dbReference>
<dbReference type="InterPro" id="IPR008920">
    <property type="entry name" value="TF_FadR/GntR_C"/>
</dbReference>
<dbReference type="RefSeq" id="WP_067878454.1">
    <property type="nucleotide sequence ID" value="NZ_JAAXOP010000017.1"/>
</dbReference>
<dbReference type="CDD" id="cd07377">
    <property type="entry name" value="WHTH_GntR"/>
    <property type="match status" value="1"/>
</dbReference>
<evidence type="ECO:0000313" key="6">
    <source>
        <dbReference type="Proteomes" id="UP000565711"/>
    </source>
</evidence>
<evidence type="ECO:0000313" key="5">
    <source>
        <dbReference type="EMBL" id="NKY53418.1"/>
    </source>
</evidence>
<evidence type="ECO:0000256" key="1">
    <source>
        <dbReference type="ARBA" id="ARBA00023015"/>
    </source>
</evidence>
<dbReference type="InterPro" id="IPR000524">
    <property type="entry name" value="Tscrpt_reg_HTH_GntR"/>
</dbReference>
<dbReference type="AlphaFoldDB" id="A0A846Y855"/>
<keyword evidence="1" id="KW-0805">Transcription regulation</keyword>
<dbReference type="PANTHER" id="PTHR43537:SF45">
    <property type="entry name" value="GNTR FAMILY REGULATORY PROTEIN"/>
    <property type="match status" value="1"/>
</dbReference>
<dbReference type="SMART" id="SM00345">
    <property type="entry name" value="HTH_GNTR"/>
    <property type="match status" value="1"/>
</dbReference>
<keyword evidence="6" id="KW-1185">Reference proteome</keyword>
<dbReference type="InterPro" id="IPR036388">
    <property type="entry name" value="WH-like_DNA-bd_sf"/>
</dbReference>
<sequence>MSVIEFEPVNRQSTAEMIADRLRAAIVRGTVQPGSQLVEAELAAQFDVSRGPVREAMQRLVSEGLLHSVRHRGIFVIDLSLDDVADIYRARTALEGGALELILDGRRELAYHALEPAVTAMASCAAADDATGVTEADHAFHQALVGSADSPRLVRAAQTLLIETRMCLGALQTTYTDLGEQVREHVALREAIADKPSQQVRELLVAHMHDAVQRLRDQQSDQDGPGTE</sequence>
<dbReference type="SUPFAM" id="SSF46785">
    <property type="entry name" value="Winged helix' DNA-binding domain"/>
    <property type="match status" value="1"/>
</dbReference>
<dbReference type="SUPFAM" id="SSF48008">
    <property type="entry name" value="GntR ligand-binding domain-like"/>
    <property type="match status" value="1"/>
</dbReference>
<protein>
    <submittedName>
        <fullName evidence="5">GntR family transcriptional regulator</fullName>
    </submittedName>
</protein>
<dbReference type="Gene3D" id="1.10.10.10">
    <property type="entry name" value="Winged helix-like DNA-binding domain superfamily/Winged helix DNA-binding domain"/>
    <property type="match status" value="1"/>
</dbReference>
<reference evidence="5 6" key="1">
    <citation type="submission" date="2020-04" db="EMBL/GenBank/DDBJ databases">
        <title>MicrobeNet Type strains.</title>
        <authorList>
            <person name="Nicholson A.C."/>
        </authorList>
    </citation>
    <scope>NUCLEOTIDE SEQUENCE [LARGE SCALE GENOMIC DNA]</scope>
    <source>
        <strain evidence="5 6">JCM 12354</strain>
    </source>
</reference>
<dbReference type="EMBL" id="JAAXOP010000017">
    <property type="protein sequence ID" value="NKY53418.1"/>
    <property type="molecule type" value="Genomic_DNA"/>
</dbReference>
<keyword evidence="2" id="KW-0238">DNA-binding</keyword>
<dbReference type="GO" id="GO:0003700">
    <property type="term" value="F:DNA-binding transcription factor activity"/>
    <property type="evidence" value="ECO:0007669"/>
    <property type="project" value="InterPro"/>
</dbReference>
<evidence type="ECO:0000256" key="2">
    <source>
        <dbReference type="ARBA" id="ARBA00023125"/>
    </source>
</evidence>
<organism evidence="5 6">
    <name type="scientific">Nocardia vermiculata</name>
    <dbReference type="NCBI Taxonomy" id="257274"/>
    <lineage>
        <taxon>Bacteria</taxon>
        <taxon>Bacillati</taxon>
        <taxon>Actinomycetota</taxon>
        <taxon>Actinomycetes</taxon>
        <taxon>Mycobacteriales</taxon>
        <taxon>Nocardiaceae</taxon>
        <taxon>Nocardia</taxon>
    </lineage>
</organism>
<comment type="caution">
    <text evidence="5">The sequence shown here is derived from an EMBL/GenBank/DDBJ whole genome shotgun (WGS) entry which is preliminary data.</text>
</comment>
<accession>A0A846Y855</accession>
<dbReference type="GO" id="GO:0003677">
    <property type="term" value="F:DNA binding"/>
    <property type="evidence" value="ECO:0007669"/>
    <property type="project" value="UniProtKB-KW"/>
</dbReference>
<dbReference type="SMART" id="SM00895">
    <property type="entry name" value="FCD"/>
    <property type="match status" value="1"/>
</dbReference>
<dbReference type="Pfam" id="PF07729">
    <property type="entry name" value="FCD"/>
    <property type="match status" value="1"/>
</dbReference>
<gene>
    <name evidence="5" type="ORF">HGA08_24785</name>
</gene>
<dbReference type="Proteomes" id="UP000565711">
    <property type="component" value="Unassembled WGS sequence"/>
</dbReference>
<evidence type="ECO:0000259" key="4">
    <source>
        <dbReference type="PROSITE" id="PS50949"/>
    </source>
</evidence>
<dbReference type="PRINTS" id="PR00035">
    <property type="entry name" value="HTHGNTR"/>
</dbReference>
<dbReference type="InterPro" id="IPR036390">
    <property type="entry name" value="WH_DNA-bd_sf"/>
</dbReference>
<dbReference type="PANTHER" id="PTHR43537">
    <property type="entry name" value="TRANSCRIPTIONAL REGULATOR, GNTR FAMILY"/>
    <property type="match status" value="1"/>
</dbReference>